<keyword evidence="1 4" id="KW-0808">Transferase</keyword>
<dbReference type="AlphaFoldDB" id="A0A2W6NB87"/>
<dbReference type="EMBL" id="QKWW01000074">
    <property type="protein sequence ID" value="PZT53257.1"/>
    <property type="molecule type" value="Genomic_DNA"/>
</dbReference>
<reference evidence="4 5" key="1">
    <citation type="submission" date="2018-06" db="EMBL/GenBank/DDBJ databases">
        <title>Isolation of heavy metals resistant Paenibacillus silvae NC2 from Gold-Copper mine in ZiJin, China.</title>
        <authorList>
            <person name="Xu J."/>
            <person name="Mazhar H.S."/>
            <person name="Rensing C."/>
        </authorList>
    </citation>
    <scope>NUCLEOTIDE SEQUENCE [LARGE SCALE GENOMIC DNA]</scope>
    <source>
        <strain evidence="4 5">NC2</strain>
    </source>
</reference>
<dbReference type="InterPro" id="IPR050832">
    <property type="entry name" value="Bact_Acetyltransf"/>
</dbReference>
<accession>A0A2W6NB87</accession>
<dbReference type="PROSITE" id="PS51186">
    <property type="entry name" value="GNAT"/>
    <property type="match status" value="1"/>
</dbReference>
<gene>
    <name evidence="4" type="ORF">DN757_23375</name>
</gene>
<proteinExistence type="predicted"/>
<dbReference type="SUPFAM" id="SSF55729">
    <property type="entry name" value="Acyl-CoA N-acyltransferases (Nat)"/>
    <property type="match status" value="1"/>
</dbReference>
<feature type="domain" description="N-acetyltransferase" evidence="3">
    <location>
        <begin position="23"/>
        <end position="186"/>
    </location>
</feature>
<comment type="caution">
    <text evidence="4">The sequence shown here is derived from an EMBL/GenBank/DDBJ whole genome shotgun (WGS) entry which is preliminary data.</text>
</comment>
<evidence type="ECO:0000256" key="2">
    <source>
        <dbReference type="ARBA" id="ARBA00023315"/>
    </source>
</evidence>
<evidence type="ECO:0000256" key="1">
    <source>
        <dbReference type="ARBA" id="ARBA00022679"/>
    </source>
</evidence>
<dbReference type="Proteomes" id="UP000249204">
    <property type="component" value="Unassembled WGS sequence"/>
</dbReference>
<dbReference type="InterPro" id="IPR016181">
    <property type="entry name" value="Acyl_CoA_acyltransferase"/>
</dbReference>
<evidence type="ECO:0000313" key="5">
    <source>
        <dbReference type="Proteomes" id="UP000249204"/>
    </source>
</evidence>
<name>A0A2W6NB87_9BACL</name>
<keyword evidence="2" id="KW-0012">Acyltransferase</keyword>
<organism evidence="4 5">
    <name type="scientific">Paenibacillus silvae</name>
    <dbReference type="NCBI Taxonomy" id="1325358"/>
    <lineage>
        <taxon>Bacteria</taxon>
        <taxon>Bacillati</taxon>
        <taxon>Bacillota</taxon>
        <taxon>Bacilli</taxon>
        <taxon>Bacillales</taxon>
        <taxon>Paenibacillaceae</taxon>
        <taxon>Paenibacillus</taxon>
    </lineage>
</organism>
<sequence>MANTEAQSADSQHPNSGTGSRELIIREAAANEGHLLEAVLYEAYSQYEQELPQDAWFAYKAGIAEAIRKSSTIAKLVAELDGEIVGSVFVYDSSETAYGNAALGIHSPIIRLLGVTGKARGRGVATELIRASVKLARKRGADTLYLHTSDMMGAAIRLYERLGFERALDKEFMTGGNTLVKSYRLQLADTPLLQ</sequence>
<dbReference type="InterPro" id="IPR000182">
    <property type="entry name" value="GNAT_dom"/>
</dbReference>
<dbReference type="Gene3D" id="3.40.630.30">
    <property type="match status" value="1"/>
</dbReference>
<dbReference type="Pfam" id="PF00583">
    <property type="entry name" value="Acetyltransf_1"/>
    <property type="match status" value="1"/>
</dbReference>
<dbReference type="GO" id="GO:0016747">
    <property type="term" value="F:acyltransferase activity, transferring groups other than amino-acyl groups"/>
    <property type="evidence" value="ECO:0007669"/>
    <property type="project" value="InterPro"/>
</dbReference>
<evidence type="ECO:0000313" key="4">
    <source>
        <dbReference type="EMBL" id="PZT53257.1"/>
    </source>
</evidence>
<dbReference type="RefSeq" id="WP_111272586.1">
    <property type="nucleotide sequence ID" value="NZ_QKWW01000074.1"/>
</dbReference>
<protein>
    <submittedName>
        <fullName evidence="4">GNAT family N-acetyltransferase</fullName>
    </submittedName>
</protein>
<dbReference type="CDD" id="cd04301">
    <property type="entry name" value="NAT_SF"/>
    <property type="match status" value="1"/>
</dbReference>
<evidence type="ECO:0000259" key="3">
    <source>
        <dbReference type="PROSITE" id="PS51186"/>
    </source>
</evidence>
<dbReference type="PANTHER" id="PTHR43877">
    <property type="entry name" value="AMINOALKYLPHOSPHONATE N-ACETYLTRANSFERASE-RELATED-RELATED"/>
    <property type="match status" value="1"/>
</dbReference>